<dbReference type="AlphaFoldDB" id="A0AAW1ANQ8"/>
<sequence>MWNECYAQCPASTVTIQPPPFVLTIPGPALYCPDQPLGIEQHNPCAAYPLPLTRGGSNFNSFYSQALPSANFSSSTYRLSDECYKEFIPQTFFHLRIYFEDSDLSLNFKMSAGSNMRDHCTFSCPPSTVTVQPPSFILTIPGPTICCPDQSLCIEQHNPCAINNQRHAQQTNRVSSFYSRALPSTPYSPSIYWF</sequence>
<evidence type="ECO:0000313" key="4">
    <source>
        <dbReference type="Proteomes" id="UP001474421"/>
    </source>
</evidence>
<dbReference type="GO" id="GO:0005200">
    <property type="term" value="F:structural constituent of cytoskeleton"/>
    <property type="evidence" value="ECO:0007669"/>
    <property type="project" value="InterPro"/>
</dbReference>
<dbReference type="Pfam" id="PF02422">
    <property type="entry name" value="Keratin"/>
    <property type="match status" value="2"/>
</dbReference>
<dbReference type="Proteomes" id="UP001474421">
    <property type="component" value="Unassembled WGS sequence"/>
</dbReference>
<accession>A0AAW1ANQ8</accession>
<evidence type="ECO:0000256" key="2">
    <source>
        <dbReference type="ARBA" id="ARBA00022744"/>
    </source>
</evidence>
<name>A0AAW1ANQ8_CROAD</name>
<keyword evidence="2" id="KW-0416">Keratin</keyword>
<gene>
    <name evidence="3" type="ORF">NXF25_018346</name>
</gene>
<comment type="similarity">
    <text evidence="1">Belongs to the avian keratin family.</text>
</comment>
<proteinExistence type="inferred from homology"/>
<protein>
    <submittedName>
        <fullName evidence="3">Uncharacterized protein</fullName>
    </submittedName>
</protein>
<dbReference type="PANTHER" id="PTHR31203:SF1">
    <property type="entry name" value="BETA-KERATIN-RELATED PROTEIN-RELATED"/>
    <property type="match status" value="1"/>
</dbReference>
<reference evidence="3 4" key="1">
    <citation type="journal article" date="2024" name="Proc. Natl. Acad. Sci. U.S.A.">
        <title>The genetic regulatory architecture and epigenomic basis for age-related changes in rattlesnake venom.</title>
        <authorList>
            <person name="Hogan M.P."/>
            <person name="Holding M.L."/>
            <person name="Nystrom G.S."/>
            <person name="Colston T.J."/>
            <person name="Bartlett D.A."/>
            <person name="Mason A.J."/>
            <person name="Ellsworth S.A."/>
            <person name="Rautsaw R.M."/>
            <person name="Lawrence K.C."/>
            <person name="Strickland J.L."/>
            <person name="He B."/>
            <person name="Fraser P."/>
            <person name="Margres M.J."/>
            <person name="Gilbert D.M."/>
            <person name="Gibbs H.L."/>
            <person name="Parkinson C.L."/>
            <person name="Rokyta D.R."/>
        </authorList>
    </citation>
    <scope>NUCLEOTIDE SEQUENCE [LARGE SCALE GENOMIC DNA]</scope>
    <source>
        <strain evidence="3">DRR0105</strain>
    </source>
</reference>
<evidence type="ECO:0000256" key="1">
    <source>
        <dbReference type="ARBA" id="ARBA00008702"/>
    </source>
</evidence>
<organism evidence="3 4">
    <name type="scientific">Crotalus adamanteus</name>
    <name type="common">Eastern diamondback rattlesnake</name>
    <dbReference type="NCBI Taxonomy" id="8729"/>
    <lineage>
        <taxon>Eukaryota</taxon>
        <taxon>Metazoa</taxon>
        <taxon>Chordata</taxon>
        <taxon>Craniata</taxon>
        <taxon>Vertebrata</taxon>
        <taxon>Euteleostomi</taxon>
        <taxon>Lepidosauria</taxon>
        <taxon>Squamata</taxon>
        <taxon>Bifurcata</taxon>
        <taxon>Unidentata</taxon>
        <taxon>Episquamata</taxon>
        <taxon>Toxicofera</taxon>
        <taxon>Serpentes</taxon>
        <taxon>Colubroidea</taxon>
        <taxon>Viperidae</taxon>
        <taxon>Crotalinae</taxon>
        <taxon>Crotalus</taxon>
    </lineage>
</organism>
<dbReference type="GO" id="GO:0005882">
    <property type="term" value="C:intermediate filament"/>
    <property type="evidence" value="ECO:0007669"/>
    <property type="project" value="UniProtKB-KW"/>
</dbReference>
<keyword evidence="4" id="KW-1185">Reference proteome</keyword>
<comment type="caution">
    <text evidence="3">The sequence shown here is derived from an EMBL/GenBank/DDBJ whole genome shotgun (WGS) entry which is preliminary data.</text>
</comment>
<evidence type="ECO:0000313" key="3">
    <source>
        <dbReference type="EMBL" id="KAK9391016.1"/>
    </source>
</evidence>
<dbReference type="EMBL" id="JAOTOJ010000019">
    <property type="protein sequence ID" value="KAK9391016.1"/>
    <property type="molecule type" value="Genomic_DNA"/>
</dbReference>
<dbReference type="PANTHER" id="PTHR31203">
    <property type="entry name" value="BETA-KERATIN-RELATED PROTEIN-RELATED"/>
    <property type="match status" value="1"/>
</dbReference>
<dbReference type="InterPro" id="IPR003461">
    <property type="entry name" value="Keratin"/>
</dbReference>